<dbReference type="InParanoid" id="A0A1Q3CZV7"/>
<dbReference type="GO" id="GO:0006355">
    <property type="term" value="P:regulation of DNA-templated transcription"/>
    <property type="evidence" value="ECO:0007669"/>
    <property type="project" value="InterPro"/>
</dbReference>
<dbReference type="GO" id="GO:0005634">
    <property type="term" value="C:nucleus"/>
    <property type="evidence" value="ECO:0007669"/>
    <property type="project" value="UniProtKB-SubCell"/>
</dbReference>
<comment type="subcellular location">
    <subcellularLocation>
        <location evidence="1 10">Nucleus</location>
    </subcellularLocation>
</comment>
<dbReference type="PANTHER" id="PTHR31734:SF44">
    <property type="entry name" value="AUXIN-RESPONSIVE PROTEIN"/>
    <property type="match status" value="1"/>
</dbReference>
<keyword evidence="4 10" id="KW-0678">Repressor</keyword>
<dbReference type="FunCoup" id="A0A1Q3CZV7">
    <property type="interactions" value="138"/>
</dbReference>
<dbReference type="InterPro" id="IPR033389">
    <property type="entry name" value="AUX/IAA_dom"/>
</dbReference>
<evidence type="ECO:0000256" key="5">
    <source>
        <dbReference type="ARBA" id="ARBA00023015"/>
    </source>
</evidence>
<keyword evidence="14" id="KW-1185">Reference proteome</keyword>
<dbReference type="InterPro" id="IPR003311">
    <property type="entry name" value="AUX_IAA"/>
</dbReference>
<feature type="region of interest" description="Disordered" evidence="11">
    <location>
        <begin position="70"/>
        <end position="128"/>
    </location>
</feature>
<keyword evidence="7 10" id="KW-0539">Nucleus</keyword>
<feature type="domain" description="PB1" evidence="12">
    <location>
        <begin position="141"/>
        <end position="223"/>
    </location>
</feature>
<evidence type="ECO:0000256" key="8">
    <source>
        <dbReference type="ARBA" id="ARBA00023294"/>
    </source>
</evidence>
<evidence type="ECO:0000256" key="7">
    <source>
        <dbReference type="ARBA" id="ARBA00023242"/>
    </source>
</evidence>
<comment type="function">
    <text evidence="9">Aux/IAA proteins are short-lived transcriptional factors that function as repressors of early auxin response genes at low auxin concentrations. Repression is thought to result from the interaction with auxin response factors (ARFs), proteins that bind to the auxin-responsive promoter element (AuxRE). Formation of heterodimers with ARF proteins may alter their ability to modulate early auxin response genes expression.</text>
</comment>
<dbReference type="SUPFAM" id="SSF54277">
    <property type="entry name" value="CAD &amp; PB1 domains"/>
    <property type="match status" value="1"/>
</dbReference>
<proteinExistence type="inferred from homology"/>
<dbReference type="GO" id="GO:0009734">
    <property type="term" value="P:auxin-activated signaling pathway"/>
    <property type="evidence" value="ECO:0007669"/>
    <property type="project" value="UniProtKB-UniRule"/>
</dbReference>
<dbReference type="PROSITE" id="PS51745">
    <property type="entry name" value="PB1"/>
    <property type="match status" value="1"/>
</dbReference>
<protein>
    <recommendedName>
        <fullName evidence="10">Auxin-responsive protein</fullName>
    </recommendedName>
</protein>
<keyword evidence="5 10" id="KW-0805">Transcription regulation</keyword>
<accession>A0A1Q3CZV7</accession>
<evidence type="ECO:0000256" key="10">
    <source>
        <dbReference type="RuleBase" id="RU004549"/>
    </source>
</evidence>
<keyword evidence="8 10" id="KW-0927">Auxin signaling pathway</keyword>
<dbReference type="OrthoDB" id="778717at2759"/>
<reference evidence="14" key="1">
    <citation type="submission" date="2016-04" db="EMBL/GenBank/DDBJ databases">
        <title>Cephalotus genome sequencing.</title>
        <authorList>
            <person name="Fukushima K."/>
            <person name="Hasebe M."/>
            <person name="Fang X."/>
        </authorList>
    </citation>
    <scope>NUCLEOTIDE SEQUENCE [LARGE SCALE GENOMIC DNA]</scope>
    <source>
        <strain evidence="14">cv. St1</strain>
    </source>
</reference>
<evidence type="ECO:0000256" key="4">
    <source>
        <dbReference type="ARBA" id="ARBA00022491"/>
    </source>
</evidence>
<dbReference type="EMBL" id="BDDD01003644">
    <property type="protein sequence ID" value="GAV85705.1"/>
    <property type="molecule type" value="Genomic_DNA"/>
</dbReference>
<dbReference type="STRING" id="3775.A0A1Q3CZV7"/>
<sequence length="223" mass="25679">MELQLGLALPIHNSTKGFDLNNVWLEPKEMVGVEPWNYKKNYVKKNKRDFEEAFGNSKHVSQTLPLLLWSGQPNDDDDHKGQNTRTSYTINKNNKEENQAVGWPPVRSWRKKSLHPHQSGCGTDKHGMRMAKTENVGGSNTMYVKVKMEGMAIARKIDLRLYHSYQTLSNSLITMFTKYKKGDKDGARYTLTYQDKDGDWLLAGDVPWQAFVECVQRLKIVKE</sequence>
<dbReference type="Pfam" id="PF02309">
    <property type="entry name" value="AUX_IAA"/>
    <property type="match status" value="2"/>
</dbReference>
<name>A0A1Q3CZV7_CEPFO</name>
<organism evidence="13 14">
    <name type="scientific">Cephalotus follicularis</name>
    <name type="common">Albany pitcher plant</name>
    <dbReference type="NCBI Taxonomy" id="3775"/>
    <lineage>
        <taxon>Eukaryota</taxon>
        <taxon>Viridiplantae</taxon>
        <taxon>Streptophyta</taxon>
        <taxon>Embryophyta</taxon>
        <taxon>Tracheophyta</taxon>
        <taxon>Spermatophyta</taxon>
        <taxon>Magnoliopsida</taxon>
        <taxon>eudicotyledons</taxon>
        <taxon>Gunneridae</taxon>
        <taxon>Pentapetalae</taxon>
        <taxon>rosids</taxon>
        <taxon>fabids</taxon>
        <taxon>Oxalidales</taxon>
        <taxon>Cephalotaceae</taxon>
        <taxon>Cephalotus</taxon>
    </lineage>
</organism>
<dbReference type="Gene3D" id="3.10.20.90">
    <property type="entry name" value="Phosphatidylinositol 3-kinase Catalytic Subunit, Chain A, domain 1"/>
    <property type="match status" value="1"/>
</dbReference>
<evidence type="ECO:0000313" key="13">
    <source>
        <dbReference type="EMBL" id="GAV85705.1"/>
    </source>
</evidence>
<evidence type="ECO:0000256" key="3">
    <source>
        <dbReference type="ARBA" id="ARBA00011726"/>
    </source>
</evidence>
<evidence type="ECO:0000256" key="9">
    <source>
        <dbReference type="ARBA" id="ARBA00025283"/>
    </source>
</evidence>
<comment type="caution">
    <text evidence="13">The sequence shown here is derived from an EMBL/GenBank/DDBJ whole genome shotgun (WGS) entry which is preliminary data.</text>
</comment>
<dbReference type="InterPro" id="IPR053793">
    <property type="entry name" value="PB1-like"/>
</dbReference>
<feature type="compositionally biased region" description="Polar residues" evidence="11">
    <location>
        <begin position="83"/>
        <end position="92"/>
    </location>
</feature>
<dbReference type="PANTHER" id="PTHR31734">
    <property type="entry name" value="AUXIN-RESPONSIVE PROTEIN IAA17"/>
    <property type="match status" value="1"/>
</dbReference>
<gene>
    <name evidence="13" type="ORF">CFOL_v3_29139</name>
</gene>
<evidence type="ECO:0000256" key="2">
    <source>
        <dbReference type="ARBA" id="ARBA00006728"/>
    </source>
</evidence>
<comment type="similarity">
    <text evidence="2 10">Belongs to the Aux/IAA family.</text>
</comment>
<comment type="subunit">
    <text evidence="3 10">Homodimers and heterodimers.</text>
</comment>
<keyword evidence="6 10" id="KW-0804">Transcription</keyword>
<evidence type="ECO:0000256" key="11">
    <source>
        <dbReference type="SAM" id="MobiDB-lite"/>
    </source>
</evidence>
<evidence type="ECO:0000256" key="6">
    <source>
        <dbReference type="ARBA" id="ARBA00023163"/>
    </source>
</evidence>
<evidence type="ECO:0000259" key="12">
    <source>
        <dbReference type="PROSITE" id="PS51745"/>
    </source>
</evidence>
<evidence type="ECO:0000313" key="14">
    <source>
        <dbReference type="Proteomes" id="UP000187406"/>
    </source>
</evidence>
<dbReference type="AlphaFoldDB" id="A0A1Q3CZV7"/>
<dbReference type="Proteomes" id="UP000187406">
    <property type="component" value="Unassembled WGS sequence"/>
</dbReference>
<evidence type="ECO:0000256" key="1">
    <source>
        <dbReference type="ARBA" id="ARBA00004123"/>
    </source>
</evidence>